<evidence type="ECO:0000313" key="1">
    <source>
        <dbReference type="EMBL" id="KAI3682917.1"/>
    </source>
</evidence>
<dbReference type="EMBL" id="CM042045">
    <property type="protein sequence ID" value="KAI3682917.1"/>
    <property type="molecule type" value="Genomic_DNA"/>
</dbReference>
<keyword evidence="2" id="KW-1185">Reference proteome</keyword>
<sequence>MSEPEKDDRQHQYPHHPDQQPPPPPVCSFPPPSVCSFLSIIALPISSHCRSVDFSRSALKGLYRRWGLEEWIFDFDFGWNNETFRDE</sequence>
<organism evidence="1 2">
    <name type="scientific">Smallanthus sonchifolius</name>
    <dbReference type="NCBI Taxonomy" id="185202"/>
    <lineage>
        <taxon>Eukaryota</taxon>
        <taxon>Viridiplantae</taxon>
        <taxon>Streptophyta</taxon>
        <taxon>Embryophyta</taxon>
        <taxon>Tracheophyta</taxon>
        <taxon>Spermatophyta</taxon>
        <taxon>Magnoliopsida</taxon>
        <taxon>eudicotyledons</taxon>
        <taxon>Gunneridae</taxon>
        <taxon>Pentapetalae</taxon>
        <taxon>asterids</taxon>
        <taxon>campanulids</taxon>
        <taxon>Asterales</taxon>
        <taxon>Asteraceae</taxon>
        <taxon>Asteroideae</taxon>
        <taxon>Heliantheae alliance</taxon>
        <taxon>Millerieae</taxon>
        <taxon>Smallanthus</taxon>
    </lineage>
</organism>
<gene>
    <name evidence="1" type="ORF">L1987_83299</name>
</gene>
<comment type="caution">
    <text evidence="1">The sequence shown here is derived from an EMBL/GenBank/DDBJ whole genome shotgun (WGS) entry which is preliminary data.</text>
</comment>
<reference evidence="1 2" key="2">
    <citation type="journal article" date="2022" name="Mol. Ecol. Resour.">
        <title>The genomes of chicory, endive, great burdock and yacon provide insights into Asteraceae paleo-polyploidization history and plant inulin production.</title>
        <authorList>
            <person name="Fan W."/>
            <person name="Wang S."/>
            <person name="Wang H."/>
            <person name="Wang A."/>
            <person name="Jiang F."/>
            <person name="Liu H."/>
            <person name="Zhao H."/>
            <person name="Xu D."/>
            <person name="Zhang Y."/>
        </authorList>
    </citation>
    <scope>NUCLEOTIDE SEQUENCE [LARGE SCALE GENOMIC DNA]</scope>
    <source>
        <strain evidence="2">cv. Yunnan</strain>
        <tissue evidence="1">Leaves</tissue>
    </source>
</reference>
<reference evidence="2" key="1">
    <citation type="journal article" date="2022" name="Mol. Ecol. Resour.">
        <title>The genomes of chicory, endive, great burdock and yacon provide insights into Asteraceae palaeo-polyploidization history and plant inulin production.</title>
        <authorList>
            <person name="Fan W."/>
            <person name="Wang S."/>
            <person name="Wang H."/>
            <person name="Wang A."/>
            <person name="Jiang F."/>
            <person name="Liu H."/>
            <person name="Zhao H."/>
            <person name="Xu D."/>
            <person name="Zhang Y."/>
        </authorList>
    </citation>
    <scope>NUCLEOTIDE SEQUENCE [LARGE SCALE GENOMIC DNA]</scope>
    <source>
        <strain evidence="2">cv. Yunnan</strain>
    </source>
</reference>
<protein>
    <submittedName>
        <fullName evidence="1">Uncharacterized protein</fullName>
    </submittedName>
</protein>
<accession>A0ACB8YBS4</accession>
<dbReference type="Proteomes" id="UP001056120">
    <property type="component" value="Linkage Group LG28"/>
</dbReference>
<name>A0ACB8YBS4_9ASTR</name>
<evidence type="ECO:0000313" key="2">
    <source>
        <dbReference type="Proteomes" id="UP001056120"/>
    </source>
</evidence>
<proteinExistence type="predicted"/>